<gene>
    <name evidence="2" type="ORF">PEL8287_00236</name>
</gene>
<proteinExistence type="predicted"/>
<dbReference type="RefSeq" id="WP_085890528.1">
    <property type="nucleotide sequence ID" value="NZ_FWFL01000001.1"/>
</dbReference>
<feature type="transmembrane region" description="Helical" evidence="1">
    <location>
        <begin position="103"/>
        <end position="120"/>
    </location>
</feature>
<organism evidence="2 3">
    <name type="scientific">Roseovarius litorisediminis</name>
    <dbReference type="NCBI Taxonomy" id="1312363"/>
    <lineage>
        <taxon>Bacteria</taxon>
        <taxon>Pseudomonadati</taxon>
        <taxon>Pseudomonadota</taxon>
        <taxon>Alphaproteobacteria</taxon>
        <taxon>Rhodobacterales</taxon>
        <taxon>Roseobacteraceae</taxon>
        <taxon>Roseovarius</taxon>
    </lineage>
</organism>
<reference evidence="2 3" key="1">
    <citation type="submission" date="2017-03" db="EMBL/GenBank/DDBJ databases">
        <authorList>
            <person name="Afonso C.L."/>
            <person name="Miller P.J."/>
            <person name="Scott M.A."/>
            <person name="Spackman E."/>
            <person name="Goraichik I."/>
            <person name="Dimitrov K.M."/>
            <person name="Suarez D.L."/>
            <person name="Swayne D.E."/>
        </authorList>
    </citation>
    <scope>NUCLEOTIDE SEQUENCE [LARGE SCALE GENOMIC DNA]</scope>
    <source>
        <strain evidence="2 3">CECT 8287</strain>
    </source>
</reference>
<evidence type="ECO:0000313" key="3">
    <source>
        <dbReference type="Proteomes" id="UP000193827"/>
    </source>
</evidence>
<keyword evidence="3" id="KW-1185">Reference proteome</keyword>
<evidence type="ECO:0008006" key="4">
    <source>
        <dbReference type="Google" id="ProtNLM"/>
    </source>
</evidence>
<feature type="transmembrane region" description="Helical" evidence="1">
    <location>
        <begin position="79"/>
        <end position="97"/>
    </location>
</feature>
<name>A0A1Y5R7X8_9RHOB</name>
<keyword evidence="1" id="KW-1133">Transmembrane helix</keyword>
<feature type="transmembrane region" description="Helical" evidence="1">
    <location>
        <begin position="12"/>
        <end position="33"/>
    </location>
</feature>
<evidence type="ECO:0000256" key="1">
    <source>
        <dbReference type="SAM" id="Phobius"/>
    </source>
</evidence>
<feature type="transmembrane region" description="Helical" evidence="1">
    <location>
        <begin position="53"/>
        <end position="72"/>
    </location>
</feature>
<protein>
    <recommendedName>
        <fullName evidence="4">DoxX</fullName>
    </recommendedName>
</protein>
<dbReference type="OrthoDB" id="7870032at2"/>
<dbReference type="AlphaFoldDB" id="A0A1Y5R7X8"/>
<dbReference type="EMBL" id="FWFL01000001">
    <property type="protein sequence ID" value="SLN11228.1"/>
    <property type="molecule type" value="Genomic_DNA"/>
</dbReference>
<keyword evidence="1" id="KW-0472">Membrane</keyword>
<keyword evidence="1" id="KW-0812">Transmembrane</keyword>
<evidence type="ECO:0000313" key="2">
    <source>
        <dbReference type="EMBL" id="SLN11228.1"/>
    </source>
</evidence>
<dbReference type="Proteomes" id="UP000193827">
    <property type="component" value="Unassembled WGS sequence"/>
</dbReference>
<accession>A0A1Y5R7X8</accession>
<sequence length="188" mass="21063">MAQKNDRWLDQTGMNIIRIVIGSYFLGASLDLVDGVDQTALLVPFINIEVADLIGSTLLFSLSVAFMTGIFLRTTALMLALFVLCSSIIQNFVAFDLGNVSDFWRDLTLVCAVILNYSNLGRREIRKASVLARRARARHIFAKENVTPRRVTPENLSKRPVQRDIRNALFSSSSLYSDEDSDNIFANI</sequence>